<comment type="function">
    <text evidence="1">Could be involved in insertion of integral membrane proteins into the membrane.</text>
</comment>
<dbReference type="AlphaFoldDB" id="A0A6M4HD26"/>
<gene>
    <name evidence="2" type="primary">yidD</name>
    <name evidence="2" type="ORF">DSM104440_03812</name>
</gene>
<keyword evidence="3" id="KW-1185">Reference proteome</keyword>
<dbReference type="Proteomes" id="UP000503096">
    <property type="component" value="Chromosome"/>
</dbReference>
<dbReference type="InParanoid" id="A0A6M4HD26"/>
<dbReference type="PANTHER" id="PTHR33383">
    <property type="entry name" value="MEMBRANE PROTEIN INSERTION EFFICIENCY FACTOR-RELATED"/>
    <property type="match status" value="1"/>
</dbReference>
<keyword evidence="1" id="KW-0472">Membrane</keyword>
<dbReference type="HAMAP" id="MF_00386">
    <property type="entry name" value="UPF0161_YidD"/>
    <property type="match status" value="1"/>
</dbReference>
<reference evidence="2 3" key="1">
    <citation type="submission" date="2020-04" db="EMBL/GenBank/DDBJ databases">
        <title>Usitatibacter rugosus gen. nov., sp. nov. and Usitatibacter palustris sp. nov., novel members of Usitatibacteraceae fam. nov. within the order Nitrosomonadales isolated from soil.</title>
        <authorList>
            <person name="Huber K.J."/>
            <person name="Neumann-Schaal M."/>
            <person name="Geppert A."/>
            <person name="Luckner M."/>
            <person name="Wanner G."/>
            <person name="Overmann J."/>
        </authorList>
    </citation>
    <scope>NUCLEOTIDE SEQUENCE [LARGE SCALE GENOMIC DNA]</scope>
    <source>
        <strain evidence="2 3">Swamp67</strain>
    </source>
</reference>
<protein>
    <recommendedName>
        <fullName evidence="1">Putative membrane protein insertion efficiency factor</fullName>
    </recommendedName>
</protein>
<dbReference type="RefSeq" id="WP_171165539.1">
    <property type="nucleotide sequence ID" value="NZ_CP053073.1"/>
</dbReference>
<dbReference type="NCBIfam" id="TIGR00278">
    <property type="entry name" value="membrane protein insertion efficiency factor YidD"/>
    <property type="match status" value="1"/>
</dbReference>
<evidence type="ECO:0000313" key="3">
    <source>
        <dbReference type="Proteomes" id="UP000503096"/>
    </source>
</evidence>
<dbReference type="InterPro" id="IPR002696">
    <property type="entry name" value="Membr_insert_effic_factor_YidD"/>
</dbReference>
<dbReference type="PANTHER" id="PTHR33383:SF1">
    <property type="entry name" value="MEMBRANE PROTEIN INSERTION EFFICIENCY FACTOR-RELATED"/>
    <property type="match status" value="1"/>
</dbReference>
<dbReference type="GO" id="GO:0005886">
    <property type="term" value="C:plasma membrane"/>
    <property type="evidence" value="ECO:0007669"/>
    <property type="project" value="UniProtKB-SubCell"/>
</dbReference>
<evidence type="ECO:0000256" key="1">
    <source>
        <dbReference type="HAMAP-Rule" id="MF_00386"/>
    </source>
</evidence>
<name>A0A6M4HD26_9PROT</name>
<dbReference type="EMBL" id="CP053073">
    <property type="protein sequence ID" value="QJR16975.1"/>
    <property type="molecule type" value="Genomic_DNA"/>
</dbReference>
<dbReference type="SMART" id="SM01234">
    <property type="entry name" value="Haemolytic"/>
    <property type="match status" value="1"/>
</dbReference>
<comment type="similarity">
    <text evidence="1">Belongs to the UPF0161 family.</text>
</comment>
<comment type="subcellular location">
    <subcellularLocation>
        <location evidence="1">Cell membrane</location>
        <topology evidence="1">Peripheral membrane protein</topology>
        <orientation evidence="1">Cytoplasmic side</orientation>
    </subcellularLocation>
</comment>
<evidence type="ECO:0000313" key="2">
    <source>
        <dbReference type="EMBL" id="QJR16975.1"/>
    </source>
</evidence>
<organism evidence="2 3">
    <name type="scientific">Usitatibacter palustris</name>
    <dbReference type="NCBI Taxonomy" id="2732487"/>
    <lineage>
        <taxon>Bacteria</taxon>
        <taxon>Pseudomonadati</taxon>
        <taxon>Pseudomonadota</taxon>
        <taxon>Betaproteobacteria</taxon>
        <taxon>Nitrosomonadales</taxon>
        <taxon>Usitatibacteraceae</taxon>
        <taxon>Usitatibacter</taxon>
    </lineage>
</organism>
<proteinExistence type="inferred from homology"/>
<dbReference type="Pfam" id="PF01809">
    <property type="entry name" value="YidD"/>
    <property type="match status" value="1"/>
</dbReference>
<accession>A0A6M4HD26</accession>
<keyword evidence="1" id="KW-1003">Cell membrane</keyword>
<dbReference type="FunCoup" id="A0A6M4HD26">
    <property type="interactions" value="308"/>
</dbReference>
<sequence length="69" mass="7990">MRAVLLALIRAYQYLLSPWWGRQCRFVPSCSNYAVEAIERHGAVRGSWLATRRILRCHPWHPGGFDPVP</sequence>
<dbReference type="KEGG" id="upl:DSM104440_03812"/>